<protein>
    <submittedName>
        <fullName evidence="1">Uncharacterized protein</fullName>
    </submittedName>
</protein>
<gene>
    <name evidence="1" type="ORF">GCM10025866_17230</name>
</gene>
<name>A0ABN6XLH0_9MICO</name>
<evidence type="ECO:0000313" key="1">
    <source>
        <dbReference type="EMBL" id="BDZ45814.1"/>
    </source>
</evidence>
<organism evidence="1 2">
    <name type="scientific">Naasia aerilata</name>
    <dbReference type="NCBI Taxonomy" id="1162966"/>
    <lineage>
        <taxon>Bacteria</taxon>
        <taxon>Bacillati</taxon>
        <taxon>Actinomycetota</taxon>
        <taxon>Actinomycetes</taxon>
        <taxon>Micrococcales</taxon>
        <taxon>Microbacteriaceae</taxon>
        <taxon>Naasia</taxon>
    </lineage>
</organism>
<dbReference type="EMBL" id="AP027731">
    <property type="protein sequence ID" value="BDZ45814.1"/>
    <property type="molecule type" value="Genomic_DNA"/>
</dbReference>
<sequence>MSWGTDVAANAEEAFKVFVSWLAPRPGELARAAGHKHEILHRLQRKHGVNGMYEGDPFIPTPGYTR</sequence>
<keyword evidence="2" id="KW-1185">Reference proteome</keyword>
<accession>A0ABN6XLH0</accession>
<dbReference type="Proteomes" id="UP001321498">
    <property type="component" value="Chromosome"/>
</dbReference>
<reference evidence="2" key="1">
    <citation type="journal article" date="2019" name="Int. J. Syst. Evol. Microbiol.">
        <title>The Global Catalogue of Microorganisms (GCM) 10K type strain sequencing project: providing services to taxonomists for standard genome sequencing and annotation.</title>
        <authorList>
            <consortium name="The Broad Institute Genomics Platform"/>
            <consortium name="The Broad Institute Genome Sequencing Center for Infectious Disease"/>
            <person name="Wu L."/>
            <person name="Ma J."/>
        </authorList>
    </citation>
    <scope>NUCLEOTIDE SEQUENCE [LARGE SCALE GENOMIC DNA]</scope>
    <source>
        <strain evidence="2">NBRC 108725</strain>
    </source>
</reference>
<evidence type="ECO:0000313" key="2">
    <source>
        <dbReference type="Proteomes" id="UP001321498"/>
    </source>
</evidence>
<proteinExistence type="predicted"/>